<evidence type="ECO:0000259" key="15">
    <source>
        <dbReference type="Pfam" id="PF22599"/>
    </source>
</evidence>
<dbReference type="Pfam" id="PF21760">
    <property type="entry name" value="SecD_1st"/>
    <property type="match status" value="1"/>
</dbReference>
<evidence type="ECO:0000256" key="6">
    <source>
        <dbReference type="ARBA" id="ARBA00022989"/>
    </source>
</evidence>
<keyword evidence="6 11" id="KW-1133">Transmembrane helix</keyword>
<dbReference type="NCBIfam" id="TIGR00916">
    <property type="entry name" value="2A0604s01"/>
    <property type="match status" value="1"/>
</dbReference>
<dbReference type="InterPro" id="IPR048631">
    <property type="entry name" value="SecD_1st"/>
</dbReference>
<evidence type="ECO:0000256" key="11">
    <source>
        <dbReference type="HAMAP-Rule" id="MF_01463"/>
    </source>
</evidence>
<evidence type="ECO:0000313" key="17">
    <source>
        <dbReference type="Proteomes" id="UP000324194"/>
    </source>
</evidence>
<dbReference type="Gene3D" id="3.30.70.3400">
    <property type="match status" value="2"/>
</dbReference>
<evidence type="ECO:0000259" key="14">
    <source>
        <dbReference type="Pfam" id="PF21760"/>
    </source>
</evidence>
<reference evidence="16 17" key="1">
    <citation type="submission" date="2019-08" db="EMBL/GenBank/DDBJ databases">
        <authorList>
            <person name="Guy L."/>
        </authorList>
    </citation>
    <scope>NUCLEOTIDE SEQUENCE [LARGE SCALE GENOMIC DNA]</scope>
    <source>
        <strain evidence="16 17">SGT-108</strain>
    </source>
</reference>
<keyword evidence="5 11" id="KW-0653">Protein transport</keyword>
<keyword evidence="7 11" id="KW-0811">Translocation</keyword>
<dbReference type="FunFam" id="3.30.1360.200:FF:000001">
    <property type="entry name" value="Protein translocase subunit SecD"/>
    <property type="match status" value="1"/>
</dbReference>
<proteinExistence type="inferred from homology"/>
<dbReference type="InterPro" id="IPR022813">
    <property type="entry name" value="SecD/SecF_arch_bac"/>
</dbReference>
<dbReference type="GO" id="GO:0005886">
    <property type="term" value="C:plasma membrane"/>
    <property type="evidence" value="ECO:0007669"/>
    <property type="project" value="UniProtKB-SubCell"/>
</dbReference>
<feature type="transmembrane region" description="Helical" evidence="11">
    <location>
        <begin position="555"/>
        <end position="577"/>
    </location>
</feature>
<feature type="domain" description="Protein translocase subunit SecDF P1" evidence="14">
    <location>
        <begin position="233"/>
        <end position="291"/>
    </location>
</feature>
<keyword evidence="3 11" id="KW-1003">Cell membrane</keyword>
<feature type="transmembrane region" description="Helical" evidence="11">
    <location>
        <begin position="513"/>
        <end position="534"/>
    </location>
</feature>
<evidence type="ECO:0000256" key="8">
    <source>
        <dbReference type="ARBA" id="ARBA00023136"/>
    </source>
</evidence>
<feature type="domain" description="SecD export protein N-terminal TM" evidence="13">
    <location>
        <begin position="5"/>
        <end position="106"/>
    </location>
</feature>
<dbReference type="NCBIfam" id="TIGR01129">
    <property type="entry name" value="secD"/>
    <property type="match status" value="1"/>
</dbReference>
<comment type="function">
    <text evidence="11">Part of the Sec protein translocase complex. Interacts with the SecYEG preprotein conducting channel. SecDF uses the proton motive force (PMF) to complete protein translocation after the ATP-dependent function of SecA.</text>
</comment>
<dbReference type="InterPro" id="IPR005791">
    <property type="entry name" value="SecD"/>
</dbReference>
<keyword evidence="4 11" id="KW-0812">Transmembrane</keyword>
<feature type="transmembrane region" description="Helical" evidence="11">
    <location>
        <begin position="12"/>
        <end position="32"/>
    </location>
</feature>
<dbReference type="OrthoDB" id="9805019at2"/>
<dbReference type="InterPro" id="IPR054384">
    <property type="entry name" value="SecDF_P1_head"/>
</dbReference>
<dbReference type="SUPFAM" id="SSF82866">
    <property type="entry name" value="Multidrug efflux transporter AcrB transmembrane domain"/>
    <property type="match status" value="1"/>
</dbReference>
<organism evidence="16 17">
    <name type="scientific">Aquicella siphonis</name>
    <dbReference type="NCBI Taxonomy" id="254247"/>
    <lineage>
        <taxon>Bacteria</taxon>
        <taxon>Pseudomonadati</taxon>
        <taxon>Pseudomonadota</taxon>
        <taxon>Gammaproteobacteria</taxon>
        <taxon>Legionellales</taxon>
        <taxon>Coxiellaceae</taxon>
        <taxon>Aquicella</taxon>
    </lineage>
</organism>
<dbReference type="GO" id="GO:0043952">
    <property type="term" value="P:protein transport by the Sec complex"/>
    <property type="evidence" value="ECO:0007669"/>
    <property type="project" value="UniProtKB-UniRule"/>
</dbReference>
<feature type="transmembrane region" description="Helical" evidence="11">
    <location>
        <begin position="488"/>
        <end position="507"/>
    </location>
</feature>
<evidence type="ECO:0000256" key="7">
    <source>
        <dbReference type="ARBA" id="ARBA00023010"/>
    </source>
</evidence>
<dbReference type="Pfam" id="PF22599">
    <property type="entry name" value="SecDF_P1_head"/>
    <property type="match status" value="1"/>
</dbReference>
<evidence type="ECO:0000256" key="5">
    <source>
        <dbReference type="ARBA" id="ARBA00022927"/>
    </source>
</evidence>
<dbReference type="GO" id="GO:0065002">
    <property type="term" value="P:intracellular protein transmembrane transport"/>
    <property type="evidence" value="ECO:0007669"/>
    <property type="project" value="UniProtKB-UniRule"/>
</dbReference>
<dbReference type="HAMAP" id="MF_01463_B">
    <property type="entry name" value="SecD_B"/>
    <property type="match status" value="1"/>
</dbReference>
<feature type="transmembrane region" description="Helical" evidence="11">
    <location>
        <begin position="583"/>
        <end position="611"/>
    </location>
</feature>
<dbReference type="InterPro" id="IPR027398">
    <property type="entry name" value="SecD-TM"/>
</dbReference>
<dbReference type="InterPro" id="IPR055344">
    <property type="entry name" value="SecD_SecF_C_bact"/>
</dbReference>
<keyword evidence="17" id="KW-1185">Reference proteome</keyword>
<comment type="subcellular location">
    <subcellularLocation>
        <location evidence="1 11">Cell membrane</location>
        <topology evidence="1 11">Multi-pass membrane protein</topology>
    </subcellularLocation>
</comment>
<sequence>MAALINRYPLWKYLLIIVVIIAAFIYAAPNLYPEYPAVQIMGSTTSVVDDSVLSTVETTLKNAHISYRDAQFQNQTLLFRFDSTDVQLKAKEAIQEALGDKYLVALNLANSTPSWLKSLGASPMKLGLDLRGGVHFLLQVDIDSVIQQRIEGDLRGIGQALRDERIRYSGITRKGNNQVLLQFKSQDVLDDAYSFVVRRYNEFTWEKQVKGDNFTLQGVLLQPAVFKFRQETLEQAMNTLRNRVNELGVSEAIVQQQGESRVSVDLPGIQDTAEAKNILGKTATLEFHMVDVEHDAVMAAREGVAPPDTHFYTYRDAPILLKNDIILRGSSVVSATSGFGEDGRPNVSVRLSGAGESRFTKTTAENIGKPMAVVYVEIKSTPKMENGKQVITYKTQRTIISVATIQSVLGSNFQITGLSSPNEARTLALLLRAGALPAPVTIIEERQVGPSLGKQNIRMGVLSIEVGMGLVVIFMALYYGVMGVIADLALAMNLVLVVALLSLLGATLTLPGIAGLVLTVAMAADANVLIFERIREEMRRGMGVQASIHAGYERAFTTIFDANITTLIVMMILFSLGSGMIKGIAITVTIGLMTSMFTAITGTRALVNLIYGGRPLKRISIGI</sequence>
<dbReference type="InterPro" id="IPR048634">
    <property type="entry name" value="SecD_SecF_C"/>
</dbReference>
<protein>
    <recommendedName>
        <fullName evidence="10 11">Protein translocase subunit SecD</fullName>
    </recommendedName>
</protein>
<dbReference type="RefSeq" id="WP_148338325.1">
    <property type="nucleotide sequence ID" value="NZ_LR699119.1"/>
</dbReference>
<evidence type="ECO:0000256" key="2">
    <source>
        <dbReference type="ARBA" id="ARBA00022448"/>
    </source>
</evidence>
<name>A0A5E4PFM4_9COXI</name>
<dbReference type="Pfam" id="PF07549">
    <property type="entry name" value="Sec_GG"/>
    <property type="match status" value="1"/>
</dbReference>
<dbReference type="GO" id="GO:0006605">
    <property type="term" value="P:protein targeting"/>
    <property type="evidence" value="ECO:0007669"/>
    <property type="project" value="UniProtKB-UniRule"/>
</dbReference>
<comment type="similarity">
    <text evidence="9 11">Belongs to the SecD/SecF family. SecD subfamily.</text>
</comment>
<dbReference type="PANTHER" id="PTHR30081">
    <property type="entry name" value="PROTEIN-EXPORT MEMBRANE PROTEIN SEC"/>
    <property type="match status" value="1"/>
</dbReference>
<accession>A0A5E4PFM4</accession>
<evidence type="ECO:0000313" key="16">
    <source>
        <dbReference type="EMBL" id="VVC75227.1"/>
    </source>
</evidence>
<feature type="transmembrane region" description="Helical" evidence="11">
    <location>
        <begin position="459"/>
        <end position="481"/>
    </location>
</feature>
<dbReference type="GO" id="GO:0015450">
    <property type="term" value="F:protein-transporting ATPase activity"/>
    <property type="evidence" value="ECO:0007669"/>
    <property type="project" value="InterPro"/>
</dbReference>
<feature type="domain" description="Protein export membrane protein SecD/SecF C-terminal" evidence="12">
    <location>
        <begin position="441"/>
        <end position="600"/>
    </location>
</feature>
<dbReference type="InterPro" id="IPR022646">
    <property type="entry name" value="SecD/SecF_CS"/>
</dbReference>
<evidence type="ECO:0000256" key="9">
    <source>
        <dbReference type="ARBA" id="ARBA00060774"/>
    </source>
</evidence>
<keyword evidence="2 11" id="KW-0813">Transport</keyword>
<evidence type="ECO:0000256" key="4">
    <source>
        <dbReference type="ARBA" id="ARBA00022692"/>
    </source>
</evidence>
<evidence type="ECO:0000256" key="1">
    <source>
        <dbReference type="ARBA" id="ARBA00004651"/>
    </source>
</evidence>
<dbReference type="AlphaFoldDB" id="A0A5E4PFM4"/>
<evidence type="ECO:0000256" key="10">
    <source>
        <dbReference type="ARBA" id="ARBA00068220"/>
    </source>
</evidence>
<gene>
    <name evidence="11" type="primary">secD</name>
    <name evidence="16" type="ORF">AQUSIP_05150</name>
</gene>
<dbReference type="EMBL" id="LR699119">
    <property type="protein sequence ID" value="VVC75227.1"/>
    <property type="molecule type" value="Genomic_DNA"/>
</dbReference>
<comment type="subunit">
    <text evidence="11">Forms a complex with SecF. Part of the essential Sec protein translocation apparatus which comprises SecA, SecYEG and auxiliary proteins SecDF-YajC and YidC.</text>
</comment>
<dbReference type="PANTHER" id="PTHR30081:SF1">
    <property type="entry name" value="PROTEIN TRANSLOCASE SUBUNIT SECD"/>
    <property type="match status" value="1"/>
</dbReference>
<dbReference type="KEGG" id="asip:AQUSIP_05150"/>
<evidence type="ECO:0000259" key="12">
    <source>
        <dbReference type="Pfam" id="PF02355"/>
    </source>
</evidence>
<feature type="domain" description="SecDF P1 head subdomain" evidence="15">
    <location>
        <begin position="315"/>
        <end position="438"/>
    </location>
</feature>
<dbReference type="FunFam" id="1.20.1640.10:FF:000004">
    <property type="entry name" value="Protein translocase subunit SecD"/>
    <property type="match status" value="1"/>
</dbReference>
<dbReference type="Gene3D" id="3.30.1360.200">
    <property type="match status" value="1"/>
</dbReference>
<evidence type="ECO:0000256" key="3">
    <source>
        <dbReference type="ARBA" id="ARBA00022475"/>
    </source>
</evidence>
<dbReference type="Gene3D" id="1.20.1640.10">
    <property type="entry name" value="Multidrug efflux transporter AcrB transmembrane domain"/>
    <property type="match status" value="1"/>
</dbReference>
<evidence type="ECO:0000259" key="13">
    <source>
        <dbReference type="Pfam" id="PF13721"/>
    </source>
</evidence>
<dbReference type="Pfam" id="PF02355">
    <property type="entry name" value="SecD_SecF_C"/>
    <property type="match status" value="1"/>
</dbReference>
<dbReference type="Proteomes" id="UP000324194">
    <property type="component" value="Chromosome 1"/>
</dbReference>
<keyword evidence="8 11" id="KW-0472">Membrane</keyword>
<dbReference type="Pfam" id="PF13721">
    <property type="entry name" value="SecD-TM1"/>
    <property type="match status" value="1"/>
</dbReference>